<feature type="domain" description="MTTase N-terminal" evidence="9">
    <location>
        <begin position="64"/>
        <end position="209"/>
    </location>
</feature>
<keyword evidence="2" id="KW-0004">4Fe-4S</keyword>
<evidence type="ECO:0000256" key="2">
    <source>
        <dbReference type="ARBA" id="ARBA00022485"/>
    </source>
</evidence>
<accession>A0A830HDD0</accession>
<dbReference type="GO" id="GO:0005739">
    <property type="term" value="C:mitochondrion"/>
    <property type="evidence" value="ECO:0007669"/>
    <property type="project" value="TreeGrafter"/>
</dbReference>
<feature type="compositionally biased region" description="Acidic residues" evidence="7">
    <location>
        <begin position="375"/>
        <end position="388"/>
    </location>
</feature>
<dbReference type="InterPro" id="IPR020612">
    <property type="entry name" value="Methylthiotransferase_CS"/>
</dbReference>
<dbReference type="PROSITE" id="PS01278">
    <property type="entry name" value="MTTASE_RADICAL"/>
    <property type="match status" value="1"/>
</dbReference>
<evidence type="ECO:0000313" key="12">
    <source>
        <dbReference type="Proteomes" id="UP000660262"/>
    </source>
</evidence>
<dbReference type="AlphaFoldDB" id="A0A830HDD0"/>
<comment type="caution">
    <text evidence="11">The sequence shown here is derived from an EMBL/GenBank/DDBJ whole genome shotgun (WGS) entry which is preliminary data.</text>
</comment>
<dbReference type="Pfam" id="PF04055">
    <property type="entry name" value="Radical_SAM"/>
    <property type="match status" value="2"/>
</dbReference>
<comment type="cofactor">
    <cofactor evidence="1">
        <name>[4Fe-4S] cluster</name>
        <dbReference type="ChEBI" id="CHEBI:49883"/>
    </cofactor>
</comment>
<evidence type="ECO:0000256" key="3">
    <source>
        <dbReference type="ARBA" id="ARBA00022691"/>
    </source>
</evidence>
<evidence type="ECO:0000259" key="10">
    <source>
        <dbReference type="PROSITE" id="PS51918"/>
    </source>
</evidence>
<name>A0A830HDD0_9CHLO</name>
<dbReference type="Gene3D" id="3.40.50.12160">
    <property type="entry name" value="Methylthiotransferase, N-terminal domain"/>
    <property type="match status" value="1"/>
</dbReference>
<gene>
    <name evidence="11" type="ORF">PPROV_000184200</name>
</gene>
<feature type="region of interest" description="Disordered" evidence="7">
    <location>
        <begin position="369"/>
        <end position="389"/>
    </location>
</feature>
<dbReference type="OrthoDB" id="190098at2759"/>
<dbReference type="PROSITE" id="PS51449">
    <property type="entry name" value="MTTASE_N"/>
    <property type="match status" value="1"/>
</dbReference>
<keyword evidence="6" id="KW-0411">Iron-sulfur</keyword>
<keyword evidence="12" id="KW-1185">Reference proteome</keyword>
<dbReference type="PROSITE" id="PS51918">
    <property type="entry name" value="RADICAL_SAM"/>
    <property type="match status" value="1"/>
</dbReference>
<dbReference type="Gene3D" id="3.80.30.20">
    <property type="entry name" value="tm_1862 like domain"/>
    <property type="match status" value="2"/>
</dbReference>
<dbReference type="GO" id="GO:0005829">
    <property type="term" value="C:cytosol"/>
    <property type="evidence" value="ECO:0007669"/>
    <property type="project" value="TreeGrafter"/>
</dbReference>
<organism evidence="11 12">
    <name type="scientific">Pycnococcus provasolii</name>
    <dbReference type="NCBI Taxonomy" id="41880"/>
    <lineage>
        <taxon>Eukaryota</taxon>
        <taxon>Viridiplantae</taxon>
        <taxon>Chlorophyta</taxon>
        <taxon>Pseudoscourfieldiophyceae</taxon>
        <taxon>Pseudoscourfieldiales</taxon>
        <taxon>Pycnococcaceae</taxon>
        <taxon>Pycnococcus</taxon>
    </lineage>
</organism>
<proteinExistence type="predicted"/>
<dbReference type="InterPro" id="IPR013848">
    <property type="entry name" value="Methylthiotransferase_N"/>
</dbReference>
<dbReference type="Proteomes" id="UP000660262">
    <property type="component" value="Unassembled WGS sequence"/>
</dbReference>
<dbReference type="SMART" id="SM00729">
    <property type="entry name" value="Elp3"/>
    <property type="match status" value="1"/>
</dbReference>
<keyword evidence="5" id="KW-0408">Iron</keyword>
<evidence type="ECO:0000256" key="7">
    <source>
        <dbReference type="SAM" id="MobiDB-lite"/>
    </source>
</evidence>
<protein>
    <submittedName>
        <fullName evidence="11">Uncharacterized protein</fullName>
    </submittedName>
</protein>
<evidence type="ECO:0000256" key="1">
    <source>
        <dbReference type="ARBA" id="ARBA00001966"/>
    </source>
</evidence>
<dbReference type="PANTHER" id="PTHR43020:SF2">
    <property type="entry name" value="MITOCHONDRIAL TRNA METHYLTHIOTRANSFERASE CDK5RAP1"/>
    <property type="match status" value="1"/>
</dbReference>
<evidence type="ECO:0000256" key="6">
    <source>
        <dbReference type="ARBA" id="ARBA00023014"/>
    </source>
</evidence>
<evidence type="ECO:0000313" key="11">
    <source>
        <dbReference type="EMBL" id="GHP03087.1"/>
    </source>
</evidence>
<dbReference type="GO" id="GO:0051539">
    <property type="term" value="F:4 iron, 4 sulfur cluster binding"/>
    <property type="evidence" value="ECO:0007669"/>
    <property type="project" value="UniProtKB-KW"/>
</dbReference>
<dbReference type="PANTHER" id="PTHR43020">
    <property type="entry name" value="CDK5 REGULATORY SUBUNIT-ASSOCIATED PROTEIN 1"/>
    <property type="match status" value="1"/>
</dbReference>
<dbReference type="InterPro" id="IPR058240">
    <property type="entry name" value="rSAM_sf"/>
</dbReference>
<evidence type="ECO:0000256" key="5">
    <source>
        <dbReference type="ARBA" id="ARBA00023004"/>
    </source>
</evidence>
<feature type="domain" description="Radical SAM core" evidence="10">
    <location>
        <begin position="264"/>
        <end position="594"/>
    </location>
</feature>
<keyword evidence="4" id="KW-0479">Metal-binding</keyword>
<dbReference type="EMBL" id="BNJQ01000004">
    <property type="protein sequence ID" value="GHP03087.1"/>
    <property type="molecule type" value="Genomic_DNA"/>
</dbReference>
<reference evidence="11" key="1">
    <citation type="submission" date="2020-10" db="EMBL/GenBank/DDBJ databases">
        <title>Unveiling of a novel bifunctional photoreceptor, Dualchrome1, isolated from a cosmopolitan green alga.</title>
        <authorList>
            <person name="Suzuki S."/>
            <person name="Kawachi M."/>
        </authorList>
    </citation>
    <scope>NUCLEOTIDE SEQUENCE</scope>
    <source>
        <strain evidence="11">NIES 2893</strain>
    </source>
</reference>
<dbReference type="SFLD" id="SFLDS00029">
    <property type="entry name" value="Radical_SAM"/>
    <property type="match status" value="1"/>
</dbReference>
<evidence type="ECO:0000256" key="4">
    <source>
        <dbReference type="ARBA" id="ARBA00022723"/>
    </source>
</evidence>
<evidence type="ECO:0000259" key="9">
    <source>
        <dbReference type="PROSITE" id="PS51449"/>
    </source>
</evidence>
<dbReference type="Pfam" id="PF00919">
    <property type="entry name" value="UPF0004"/>
    <property type="match status" value="1"/>
</dbReference>
<dbReference type="GO" id="GO:0035597">
    <property type="term" value="F:tRNA-2-methylthio-N(6)-dimethylallyladenosine(37) synthase activity"/>
    <property type="evidence" value="ECO:0007669"/>
    <property type="project" value="TreeGrafter"/>
</dbReference>
<dbReference type="InterPro" id="IPR023404">
    <property type="entry name" value="rSAM_horseshoe"/>
</dbReference>
<dbReference type="InterPro" id="IPR006638">
    <property type="entry name" value="Elp3/MiaA/NifB-like_rSAM"/>
</dbReference>
<dbReference type="InterPro" id="IPR002792">
    <property type="entry name" value="TRAM_dom"/>
</dbReference>
<sequence length="724" mass="79492">MASSLFSFIFINVNKNSHCSSLLIHRGHSYINKSLFSKRLYSSSSSGSSEVTSKHSSLRSLLPSSYAIHTYGCAMNFADADVVRRILDDAGYREHAGVPSALTADAHHAAKRGMPHDVSRSLVDVYLVNTCAIRDSAETRVANHLKHARNAFHHEASRHRVEPPVIAVLGCMAERVKADLLKGDTPLADAVCGPDAYRDLPRLIDVARRRRSGARGDDDGGEHAPNMNVKLSSTETYADFAPVPSSLVMLDDDAHAVRTHLDDGRQGPMRLVSIMRGCANHCTFCVVPKTRGPERSRDSLSILRECYVLSHEGGAREITLLGQNVNSYVRAASDADTSDDCSPQPSLRALNEFLGEVLRQAVDDVQRLRSANHDVDDDDDEREDENDESITAATNGIIGGTYTSAFYSSPGFATRYQPPQSEDAIRFAALLLACSYLCPNTRFRFTSPHPKDFPLELLSVIAGRPNICKQLHLPLQSGNDRVLSHMRRGYSSEAFMQLVRRARAVIGDNVALSTDVISGFSSETEEEHRDTVDVMRKVQFDQAFTFAYSERPGTPAHRRAGNGEVSFVDDVDPSAKQVRLEATIEVFLDGLVKRNTTVEPGRIHLVVVEGPGRDPGQMRGRTDTNRVAVWNSSAVLLDDAGDTADASVLRPGDFVACRVLRAEMRTLFVEPLARINAEGPTEPPRTCAELARMVGAPETFLRRYETGRTPVPGPERLGVKSFIA</sequence>
<feature type="domain" description="TRAM" evidence="8">
    <location>
        <begin position="597"/>
        <end position="673"/>
    </location>
</feature>
<dbReference type="FunFam" id="3.40.50.12160:FF:000003">
    <property type="entry name" value="CDK5 regulatory subunit-associated protein 1"/>
    <property type="match status" value="1"/>
</dbReference>
<dbReference type="SUPFAM" id="SSF102114">
    <property type="entry name" value="Radical SAM enzymes"/>
    <property type="match status" value="2"/>
</dbReference>
<dbReference type="GO" id="GO:0046872">
    <property type="term" value="F:metal ion binding"/>
    <property type="evidence" value="ECO:0007669"/>
    <property type="project" value="UniProtKB-KW"/>
</dbReference>
<keyword evidence="3" id="KW-0949">S-adenosyl-L-methionine</keyword>
<dbReference type="InterPro" id="IPR007197">
    <property type="entry name" value="rSAM"/>
</dbReference>
<dbReference type="PROSITE" id="PS50926">
    <property type="entry name" value="TRAM"/>
    <property type="match status" value="1"/>
</dbReference>
<evidence type="ECO:0000259" key="8">
    <source>
        <dbReference type="PROSITE" id="PS50926"/>
    </source>
</evidence>
<dbReference type="InterPro" id="IPR038135">
    <property type="entry name" value="Methylthiotransferase_N_sf"/>
</dbReference>